<name>A0A7X0TUE4_9GAMM</name>
<evidence type="ECO:0000256" key="4">
    <source>
        <dbReference type="ARBA" id="ARBA00022833"/>
    </source>
</evidence>
<dbReference type="GO" id="GO:0009017">
    <property type="term" value="F:succinylglutamate desuccinylase activity"/>
    <property type="evidence" value="ECO:0007669"/>
    <property type="project" value="UniProtKB-UniRule"/>
</dbReference>
<evidence type="ECO:0000313" key="10">
    <source>
        <dbReference type="Proteomes" id="UP000537141"/>
    </source>
</evidence>
<keyword evidence="2 5" id="KW-0479">Metal-binding</keyword>
<dbReference type="Proteomes" id="UP000537141">
    <property type="component" value="Unassembled WGS sequence"/>
</dbReference>
<feature type="binding site" evidence="5">
    <location>
        <position position="74"/>
    </location>
    <ligand>
        <name>Zn(2+)</name>
        <dbReference type="ChEBI" id="CHEBI:29105"/>
    </ligand>
</feature>
<comment type="pathway">
    <text evidence="5">Amino-acid degradation; L-arginine degradation via AST pathway; L-glutamate and succinate from L-arginine: step 5/5.</text>
</comment>
<dbReference type="NCBIfam" id="TIGR03242">
    <property type="entry name" value="arg_catab_astE"/>
    <property type="match status" value="1"/>
</dbReference>
<comment type="function">
    <text evidence="5">Transforms N(2)-succinylglutamate into succinate and glutamate.</text>
</comment>
<keyword evidence="10" id="KW-1185">Reference proteome</keyword>
<feature type="binding site" evidence="5">
    <location>
        <position position="77"/>
    </location>
    <ligand>
        <name>Zn(2+)</name>
        <dbReference type="ChEBI" id="CHEBI:29105"/>
    </ligand>
</feature>
<dbReference type="InterPro" id="IPR050178">
    <property type="entry name" value="AspA/AstE_fam"/>
</dbReference>
<dbReference type="Gene3D" id="3.40.630.10">
    <property type="entry name" value="Zn peptidases"/>
    <property type="match status" value="1"/>
</dbReference>
<dbReference type="SUPFAM" id="SSF53187">
    <property type="entry name" value="Zn-dependent exopeptidases"/>
    <property type="match status" value="1"/>
</dbReference>
<evidence type="ECO:0000256" key="5">
    <source>
        <dbReference type="HAMAP-Rule" id="MF_00767"/>
    </source>
</evidence>
<comment type="caution">
    <text evidence="9">The sequence shown here is derived from an EMBL/GenBank/DDBJ whole genome shotgun (WGS) entry which is preliminary data.</text>
</comment>
<comment type="cofactor">
    <cofactor evidence="5">
        <name>Zn(2+)</name>
        <dbReference type="ChEBI" id="CHEBI:29105"/>
    </cofactor>
    <text evidence="5">Binds 1 zinc ion per subunit.</text>
</comment>
<dbReference type="GO" id="GO:0019544">
    <property type="term" value="P:L-arginine catabolic process to L-glutamate"/>
    <property type="evidence" value="ECO:0007669"/>
    <property type="project" value="UniProtKB-UniRule"/>
</dbReference>
<accession>A0A7X0TUE4</accession>
<dbReference type="EMBL" id="JACHHU010000023">
    <property type="protein sequence ID" value="MBB6544049.1"/>
    <property type="molecule type" value="Genomic_DNA"/>
</dbReference>
<feature type="domain" description="Succinylglutamate desuccinylase/Aspartoacylase catalytic" evidence="8">
    <location>
        <begin position="64"/>
        <end position="267"/>
    </location>
</feature>
<dbReference type="EC" id="3.5.1.96" evidence="5 6"/>
<gene>
    <name evidence="5" type="primary">astE</name>
    <name evidence="9" type="ORF">HNQ55_002573</name>
</gene>
<dbReference type="HAMAP" id="MF_00767">
    <property type="entry name" value="Arg_catab_AstE"/>
    <property type="match status" value="1"/>
</dbReference>
<evidence type="ECO:0000256" key="2">
    <source>
        <dbReference type="ARBA" id="ARBA00022723"/>
    </source>
</evidence>
<dbReference type="Pfam" id="PF04952">
    <property type="entry name" value="AstE_AspA_hybrid"/>
    <property type="match status" value="1"/>
</dbReference>
<evidence type="ECO:0000256" key="3">
    <source>
        <dbReference type="ARBA" id="ARBA00022801"/>
    </source>
</evidence>
<dbReference type="InterPro" id="IPR007036">
    <property type="entry name" value="Aste_AspA_hybrid_dom"/>
</dbReference>
<dbReference type="CDD" id="cd03855">
    <property type="entry name" value="M14_ASTE"/>
    <property type="match status" value="1"/>
</dbReference>
<dbReference type="NCBIfam" id="NF003706">
    <property type="entry name" value="PRK05324.1"/>
    <property type="match status" value="1"/>
</dbReference>
<dbReference type="PANTHER" id="PTHR15162:SF7">
    <property type="entry name" value="SUCCINYLGLUTAMATE DESUCCINYLASE"/>
    <property type="match status" value="1"/>
</dbReference>
<comment type="similarity">
    <text evidence="5">Belongs to the AspA/AstE family. Succinylglutamate desuccinylase subfamily.</text>
</comment>
<keyword evidence="3 5" id="KW-0378">Hydrolase</keyword>
<feature type="active site" evidence="5">
    <location>
        <position position="242"/>
    </location>
</feature>
<dbReference type="PIRSF" id="PIRSF017020">
    <property type="entry name" value="AstE"/>
    <property type="match status" value="1"/>
</dbReference>
<proteinExistence type="inferred from homology"/>
<feature type="binding site" evidence="5">
    <location>
        <position position="178"/>
    </location>
    <ligand>
        <name>Zn(2+)</name>
        <dbReference type="ChEBI" id="CHEBI:29105"/>
    </ligand>
</feature>
<keyword evidence="4 5" id="KW-0862">Zinc</keyword>
<dbReference type="PANTHER" id="PTHR15162">
    <property type="entry name" value="ASPARTOACYLASE"/>
    <property type="match status" value="1"/>
</dbReference>
<dbReference type="GO" id="GO:0008270">
    <property type="term" value="F:zinc ion binding"/>
    <property type="evidence" value="ECO:0007669"/>
    <property type="project" value="UniProtKB-UniRule"/>
</dbReference>
<organism evidence="9 10">
    <name type="scientific">Thalassotalea piscium</name>
    <dbReference type="NCBI Taxonomy" id="1230533"/>
    <lineage>
        <taxon>Bacteria</taxon>
        <taxon>Pseudomonadati</taxon>
        <taxon>Pseudomonadota</taxon>
        <taxon>Gammaproteobacteria</taxon>
        <taxon>Alteromonadales</taxon>
        <taxon>Colwelliaceae</taxon>
        <taxon>Thalassotalea</taxon>
    </lineage>
</organism>
<reference evidence="9 10" key="1">
    <citation type="submission" date="2020-08" db="EMBL/GenBank/DDBJ databases">
        <title>Genomic Encyclopedia of Type Strains, Phase IV (KMG-IV): sequencing the most valuable type-strain genomes for metagenomic binning, comparative biology and taxonomic classification.</title>
        <authorList>
            <person name="Goeker M."/>
        </authorList>
    </citation>
    <scope>NUCLEOTIDE SEQUENCE [LARGE SCALE GENOMIC DNA]</scope>
    <source>
        <strain evidence="9 10">DSM 26287</strain>
    </source>
</reference>
<feature type="domain" description="AstE/AspA barrel-sandwich hybrid" evidence="7">
    <location>
        <begin position="283"/>
        <end position="355"/>
    </location>
</feature>
<dbReference type="AlphaFoldDB" id="A0A7X0TUE4"/>
<keyword evidence="1 5" id="KW-0056">Arginine metabolism</keyword>
<evidence type="ECO:0000256" key="6">
    <source>
        <dbReference type="NCBIfam" id="TIGR03242"/>
    </source>
</evidence>
<dbReference type="InterPro" id="IPR016681">
    <property type="entry name" value="SuccinylGlu_desuccinylase"/>
</dbReference>
<evidence type="ECO:0000259" key="8">
    <source>
        <dbReference type="Pfam" id="PF24827"/>
    </source>
</evidence>
<evidence type="ECO:0000313" key="9">
    <source>
        <dbReference type="EMBL" id="MBB6544049.1"/>
    </source>
</evidence>
<dbReference type="GO" id="GO:0016788">
    <property type="term" value="F:hydrolase activity, acting on ester bonds"/>
    <property type="evidence" value="ECO:0007669"/>
    <property type="project" value="UniProtKB-UniRule"/>
</dbReference>
<evidence type="ECO:0000259" key="7">
    <source>
        <dbReference type="Pfam" id="PF04952"/>
    </source>
</evidence>
<dbReference type="RefSeq" id="WP_184424835.1">
    <property type="nucleotide sequence ID" value="NZ_AP027362.1"/>
</dbReference>
<sequence length="358" mass="40171">MKLTAQHLQQQLTHTGDFLSLTRQYPEGFGTSVTFQVKNLHQIINVNVLETGLIIFEPVSKTTTQDIVLSSAVHGNETAPIEICADLIQQLIMGQLYLAERVLFIFGNPASMNIAERFVEENMNRLFSGGHSQDQGQGAGLINKERLRAKLLEDTVREFFEQGSQVSQNRKRSHYDLHTAIRGSKNDKFAVYPFRHGKPWKKEQLSFLQACGIETILLSHSPTTTFSYYSSNEFGADAFTVELGKVMPFGENDMSKFTQVKSTLTALISGNKLELKPFNESDFYIYEIHQIINRTHENFSFTFADDAENFTDFPKGSVLAYDGDKAIVTEVEGEAIIFPNAEVAIGQRALLTVIPAKI</sequence>
<dbReference type="Pfam" id="PF24827">
    <property type="entry name" value="AstE_AspA_cat"/>
    <property type="match status" value="1"/>
</dbReference>
<comment type="catalytic activity">
    <reaction evidence="5">
        <text>N-succinyl-L-glutamate + H2O = L-glutamate + succinate</text>
        <dbReference type="Rhea" id="RHEA:15169"/>
        <dbReference type="ChEBI" id="CHEBI:15377"/>
        <dbReference type="ChEBI" id="CHEBI:29985"/>
        <dbReference type="ChEBI" id="CHEBI:30031"/>
        <dbReference type="ChEBI" id="CHEBI:58763"/>
        <dbReference type="EC" id="3.5.1.96"/>
    </reaction>
</comment>
<dbReference type="InterPro" id="IPR055438">
    <property type="entry name" value="AstE_AspA_cat"/>
</dbReference>
<evidence type="ECO:0000256" key="1">
    <source>
        <dbReference type="ARBA" id="ARBA00022503"/>
    </source>
</evidence>
<dbReference type="GO" id="GO:0019545">
    <property type="term" value="P:L-arginine catabolic process to succinate"/>
    <property type="evidence" value="ECO:0007669"/>
    <property type="project" value="UniProtKB-UniRule"/>
</dbReference>
<protein>
    <recommendedName>
        <fullName evidence="5 6">Succinylglutamate desuccinylase</fullName>
        <ecNumber evidence="5 6">3.5.1.96</ecNumber>
    </recommendedName>
</protein>
<dbReference type="UniPathway" id="UPA00185">
    <property type="reaction ID" value="UER00283"/>
</dbReference>